<accession>A0A1C5HFM8</accession>
<organism evidence="1 2">
    <name type="scientific">Micromonospora echinaurantiaca</name>
    <dbReference type="NCBI Taxonomy" id="47857"/>
    <lineage>
        <taxon>Bacteria</taxon>
        <taxon>Bacillati</taxon>
        <taxon>Actinomycetota</taxon>
        <taxon>Actinomycetes</taxon>
        <taxon>Micromonosporales</taxon>
        <taxon>Micromonosporaceae</taxon>
        <taxon>Micromonospora</taxon>
    </lineage>
</organism>
<proteinExistence type="predicted"/>
<evidence type="ECO:0008006" key="3">
    <source>
        <dbReference type="Google" id="ProtNLM"/>
    </source>
</evidence>
<gene>
    <name evidence="1" type="ORF">GA0070609_1538</name>
</gene>
<dbReference type="SUPFAM" id="SSF46785">
    <property type="entry name" value="Winged helix' DNA-binding domain"/>
    <property type="match status" value="1"/>
</dbReference>
<dbReference type="RefSeq" id="WP_088993155.1">
    <property type="nucleotide sequence ID" value="NZ_LT607750.1"/>
</dbReference>
<dbReference type="InterPro" id="IPR036390">
    <property type="entry name" value="WH_DNA-bd_sf"/>
</dbReference>
<dbReference type="Gene3D" id="1.10.10.10">
    <property type="entry name" value="Winged helix-like DNA-binding domain superfamily/Winged helix DNA-binding domain"/>
    <property type="match status" value="1"/>
</dbReference>
<name>A0A1C5HFM8_9ACTN</name>
<dbReference type="AlphaFoldDB" id="A0A1C5HFM8"/>
<dbReference type="Pfam" id="PF21863">
    <property type="entry name" value="HTH_67"/>
    <property type="match status" value="1"/>
</dbReference>
<keyword evidence="2" id="KW-1185">Reference proteome</keyword>
<reference evidence="1 2" key="1">
    <citation type="submission" date="2016-06" db="EMBL/GenBank/DDBJ databases">
        <authorList>
            <person name="Kjaerup R.B."/>
            <person name="Dalgaard T.S."/>
            <person name="Juul-Madsen H.R."/>
        </authorList>
    </citation>
    <scope>NUCLEOTIDE SEQUENCE [LARGE SCALE GENOMIC DNA]</scope>
    <source>
        <strain evidence="1 2">DSM 43904</strain>
    </source>
</reference>
<protein>
    <recommendedName>
        <fullName evidence="3">Winged helix DNA-binding domain-containing protein</fullName>
    </recommendedName>
</protein>
<dbReference type="Proteomes" id="UP000198217">
    <property type="component" value="Chromosome I"/>
</dbReference>
<dbReference type="EMBL" id="LT607750">
    <property type="protein sequence ID" value="SCG44816.1"/>
    <property type="molecule type" value="Genomic_DNA"/>
</dbReference>
<dbReference type="InterPro" id="IPR054058">
    <property type="entry name" value="HTH_67"/>
</dbReference>
<evidence type="ECO:0000313" key="1">
    <source>
        <dbReference type="EMBL" id="SCG44816.1"/>
    </source>
</evidence>
<dbReference type="InterPro" id="IPR036388">
    <property type="entry name" value="WH-like_DNA-bd_sf"/>
</dbReference>
<evidence type="ECO:0000313" key="2">
    <source>
        <dbReference type="Proteomes" id="UP000198217"/>
    </source>
</evidence>
<sequence>MHIPFGPQLIGQTEKTLNAILTTILGDRLTEPQWVTLRLASLLEQEISTGDDLAQAVADRARFGNAGELVRGLTTAGLLRDGRVTAAGRRLVAEIQAQTAERVAPVWADLPADDVAAAARVLNEVLRRARAVLA</sequence>